<reference evidence="1 2" key="1">
    <citation type="submission" date="2024-02" db="EMBL/GenBank/DDBJ databases">
        <title>High-quality chromosome-scale genome assembly of Pensacola bahiagrass (Paspalum notatum Flugge var. saurae).</title>
        <authorList>
            <person name="Vega J.M."/>
            <person name="Podio M."/>
            <person name="Orjuela J."/>
            <person name="Siena L.A."/>
            <person name="Pessino S.C."/>
            <person name="Combes M.C."/>
            <person name="Mariac C."/>
            <person name="Albertini E."/>
            <person name="Pupilli F."/>
            <person name="Ortiz J.P.A."/>
            <person name="Leblanc O."/>
        </authorList>
    </citation>
    <scope>NUCLEOTIDE SEQUENCE [LARGE SCALE GENOMIC DNA]</scope>
    <source>
        <strain evidence="1">R1</strain>
        <tissue evidence="1">Leaf</tissue>
    </source>
</reference>
<dbReference type="Proteomes" id="UP001341281">
    <property type="component" value="Chromosome 05"/>
</dbReference>
<gene>
    <name evidence="1" type="ORF">U9M48_025794</name>
</gene>
<proteinExistence type="predicted"/>
<accession>A0AAQ3WXP6</accession>
<keyword evidence="2" id="KW-1185">Reference proteome</keyword>
<protein>
    <submittedName>
        <fullName evidence="1">Uncharacterized protein</fullName>
    </submittedName>
</protein>
<name>A0AAQ3WXP6_PASNO</name>
<evidence type="ECO:0000313" key="2">
    <source>
        <dbReference type="Proteomes" id="UP001341281"/>
    </source>
</evidence>
<evidence type="ECO:0000313" key="1">
    <source>
        <dbReference type="EMBL" id="WVZ78013.1"/>
    </source>
</evidence>
<dbReference type="AlphaFoldDB" id="A0AAQ3WXP6"/>
<sequence length="144" mass="15028">MAAATARLPVPRPLRSAFRCAVCAACRASAAAAVPAGLSRLGRRSPLCRLSVLARLRRSRRPRCLCNERTACCASPSAGSPASLSGLPRLAYSVYVVSCSSSSASSSCVFPRVIHAAHGLAQRHQARPLPLSASDAIPNTHLIP</sequence>
<organism evidence="1 2">
    <name type="scientific">Paspalum notatum var. saurae</name>
    <dbReference type="NCBI Taxonomy" id="547442"/>
    <lineage>
        <taxon>Eukaryota</taxon>
        <taxon>Viridiplantae</taxon>
        <taxon>Streptophyta</taxon>
        <taxon>Embryophyta</taxon>
        <taxon>Tracheophyta</taxon>
        <taxon>Spermatophyta</taxon>
        <taxon>Magnoliopsida</taxon>
        <taxon>Liliopsida</taxon>
        <taxon>Poales</taxon>
        <taxon>Poaceae</taxon>
        <taxon>PACMAD clade</taxon>
        <taxon>Panicoideae</taxon>
        <taxon>Andropogonodae</taxon>
        <taxon>Paspaleae</taxon>
        <taxon>Paspalinae</taxon>
        <taxon>Paspalum</taxon>
    </lineage>
</organism>
<dbReference type="EMBL" id="CP144749">
    <property type="protein sequence ID" value="WVZ78013.1"/>
    <property type="molecule type" value="Genomic_DNA"/>
</dbReference>